<dbReference type="InterPro" id="IPR012340">
    <property type="entry name" value="NA-bd_OB-fold"/>
</dbReference>
<dbReference type="VEuPathDB" id="FungiDB:CIHG_02123"/>
<dbReference type="EMBL" id="DS016985">
    <property type="protein sequence ID" value="KMU84337.1"/>
    <property type="molecule type" value="Genomic_DNA"/>
</dbReference>
<gene>
    <name evidence="1" type="ORF">CIHG_02123</name>
</gene>
<name>A0A0J8RHJ0_COCIT</name>
<dbReference type="Proteomes" id="UP000054563">
    <property type="component" value="Unassembled WGS sequence"/>
</dbReference>
<evidence type="ECO:0000313" key="1">
    <source>
        <dbReference type="EMBL" id="KMU84337.1"/>
    </source>
</evidence>
<accession>A0A0J8RHJ0</accession>
<dbReference type="SUPFAM" id="SSF50249">
    <property type="entry name" value="Nucleic acid-binding proteins"/>
    <property type="match status" value="1"/>
</dbReference>
<dbReference type="Gene3D" id="2.40.50.140">
    <property type="entry name" value="Nucleic acid-binding proteins"/>
    <property type="match status" value="1"/>
</dbReference>
<proteinExistence type="predicted"/>
<evidence type="ECO:0000313" key="2">
    <source>
        <dbReference type="Proteomes" id="UP000054563"/>
    </source>
</evidence>
<dbReference type="AlphaFoldDB" id="A0A0J8RHJ0"/>
<sequence length="69" mass="7872">MQGRKVVTVCNLKPVTMRGIKSAAMASRHRQRTMSHMLDQLNWSLLLRAPKPESAFSLKVGTMVTQRKY</sequence>
<reference evidence="2" key="1">
    <citation type="journal article" date="2010" name="Genome Res.">
        <title>Population genomic sequencing of Coccidioides fungi reveals recent hybridization and transposon control.</title>
        <authorList>
            <person name="Neafsey D.E."/>
            <person name="Barker B.M."/>
            <person name="Sharpton T.J."/>
            <person name="Stajich J.E."/>
            <person name="Park D.J."/>
            <person name="Whiston E."/>
            <person name="Hung C.-Y."/>
            <person name="McMahan C."/>
            <person name="White J."/>
            <person name="Sykes S."/>
            <person name="Heiman D."/>
            <person name="Young S."/>
            <person name="Zeng Q."/>
            <person name="Abouelleil A."/>
            <person name="Aftuck L."/>
            <person name="Bessette D."/>
            <person name="Brown A."/>
            <person name="FitzGerald M."/>
            <person name="Lui A."/>
            <person name="Macdonald J.P."/>
            <person name="Priest M."/>
            <person name="Orbach M.J."/>
            <person name="Galgiani J.N."/>
            <person name="Kirkland T.N."/>
            <person name="Cole G.T."/>
            <person name="Birren B.W."/>
            <person name="Henn M.R."/>
            <person name="Taylor J.W."/>
            <person name="Rounsley S.D."/>
        </authorList>
    </citation>
    <scope>NUCLEOTIDE SEQUENCE [LARGE SCALE GENOMIC DNA]</scope>
    <source>
        <strain evidence="2">H538.4</strain>
    </source>
</reference>
<protein>
    <submittedName>
        <fullName evidence="1">ARC1 protein</fullName>
    </submittedName>
</protein>
<organism evidence="1 2">
    <name type="scientific">Coccidioides immitis H538.4</name>
    <dbReference type="NCBI Taxonomy" id="396776"/>
    <lineage>
        <taxon>Eukaryota</taxon>
        <taxon>Fungi</taxon>
        <taxon>Dikarya</taxon>
        <taxon>Ascomycota</taxon>
        <taxon>Pezizomycotina</taxon>
        <taxon>Eurotiomycetes</taxon>
        <taxon>Eurotiomycetidae</taxon>
        <taxon>Onygenales</taxon>
        <taxon>Onygenaceae</taxon>
        <taxon>Coccidioides</taxon>
    </lineage>
</organism>